<comment type="caution">
    <text evidence="1">The sequence shown here is derived from an EMBL/GenBank/DDBJ whole genome shotgun (WGS) entry which is preliminary data.</text>
</comment>
<keyword evidence="2" id="KW-1185">Reference proteome</keyword>
<protein>
    <submittedName>
        <fullName evidence="1">Uncharacterized protein</fullName>
    </submittedName>
</protein>
<dbReference type="EMBL" id="CM056814">
    <property type="protein sequence ID" value="KAJ8628065.1"/>
    <property type="molecule type" value="Genomic_DNA"/>
</dbReference>
<evidence type="ECO:0000313" key="2">
    <source>
        <dbReference type="Proteomes" id="UP001234297"/>
    </source>
</evidence>
<evidence type="ECO:0000313" key="1">
    <source>
        <dbReference type="EMBL" id="KAJ8628065.1"/>
    </source>
</evidence>
<organism evidence="1 2">
    <name type="scientific">Persea americana</name>
    <name type="common">Avocado</name>
    <dbReference type="NCBI Taxonomy" id="3435"/>
    <lineage>
        <taxon>Eukaryota</taxon>
        <taxon>Viridiplantae</taxon>
        <taxon>Streptophyta</taxon>
        <taxon>Embryophyta</taxon>
        <taxon>Tracheophyta</taxon>
        <taxon>Spermatophyta</taxon>
        <taxon>Magnoliopsida</taxon>
        <taxon>Magnoliidae</taxon>
        <taxon>Laurales</taxon>
        <taxon>Lauraceae</taxon>
        <taxon>Persea</taxon>
    </lineage>
</organism>
<gene>
    <name evidence="1" type="ORF">MRB53_021372</name>
</gene>
<name>A0ACC2L3R0_PERAE</name>
<reference evidence="1 2" key="1">
    <citation type="journal article" date="2022" name="Hortic Res">
        <title>A haplotype resolved chromosomal level avocado genome allows analysis of novel avocado genes.</title>
        <authorList>
            <person name="Nath O."/>
            <person name="Fletcher S.J."/>
            <person name="Hayward A."/>
            <person name="Shaw L.M."/>
            <person name="Masouleh A.K."/>
            <person name="Furtado A."/>
            <person name="Henry R.J."/>
            <person name="Mitter N."/>
        </authorList>
    </citation>
    <scope>NUCLEOTIDE SEQUENCE [LARGE SCALE GENOMIC DNA]</scope>
    <source>
        <strain evidence="2">cv. Hass</strain>
    </source>
</reference>
<sequence length="255" mass="28252">MYSRCVELVIARKVFDEINDRGQVSWNSMIPGYTKMGFAQQAVKLFRDMREAGFEPDEMTLVSVLGACNDLADLEMGRWVEWFMEGNGVWLNSFLKSSLIGVHAKCGDLDFARRVFDGMAKRDVVAWNAMIIGYSQNGVSDEAIALFHAMKEAGLEPDKITMVGVLPACASVGLIDMYAKCGSLDRALQIFEEMPWKNVVCWNAMISGLAAYGRGQEAILLFTQMVEDGTVCPNDITFVGLLYACMHVGLVVEGR</sequence>
<dbReference type="Proteomes" id="UP001234297">
    <property type="component" value="Chromosome 6"/>
</dbReference>
<accession>A0ACC2L3R0</accession>
<proteinExistence type="predicted"/>